<dbReference type="EMBL" id="CAKOFQ010006922">
    <property type="protein sequence ID" value="CAH1982492.1"/>
    <property type="molecule type" value="Genomic_DNA"/>
</dbReference>
<dbReference type="OrthoDB" id="6426920at2759"/>
<reference evidence="1" key="1">
    <citation type="submission" date="2022-03" db="EMBL/GenBank/DDBJ databases">
        <authorList>
            <person name="Sayadi A."/>
        </authorList>
    </citation>
    <scope>NUCLEOTIDE SEQUENCE</scope>
</reference>
<dbReference type="AlphaFoldDB" id="A0A9P0KVB8"/>
<name>A0A9P0KVB8_ACAOB</name>
<evidence type="ECO:0000313" key="1">
    <source>
        <dbReference type="EMBL" id="CAH1982492.1"/>
    </source>
</evidence>
<keyword evidence="2" id="KW-1185">Reference proteome</keyword>
<evidence type="ECO:0000313" key="2">
    <source>
        <dbReference type="Proteomes" id="UP001152888"/>
    </source>
</evidence>
<sequence length="82" mass="9887">MTSCRFRKCTTLDYDLLPKLEEHLTWRFSLDDEVKVEVQCFLMDLSASWYDIAYRNCYKMYENASIGMAIVWKIRLSFKLNK</sequence>
<gene>
    <name evidence="1" type="ORF">ACAOBT_LOCUS15040</name>
</gene>
<organism evidence="1 2">
    <name type="scientific">Acanthoscelides obtectus</name>
    <name type="common">Bean weevil</name>
    <name type="synonym">Bruchus obtectus</name>
    <dbReference type="NCBI Taxonomy" id="200917"/>
    <lineage>
        <taxon>Eukaryota</taxon>
        <taxon>Metazoa</taxon>
        <taxon>Ecdysozoa</taxon>
        <taxon>Arthropoda</taxon>
        <taxon>Hexapoda</taxon>
        <taxon>Insecta</taxon>
        <taxon>Pterygota</taxon>
        <taxon>Neoptera</taxon>
        <taxon>Endopterygota</taxon>
        <taxon>Coleoptera</taxon>
        <taxon>Polyphaga</taxon>
        <taxon>Cucujiformia</taxon>
        <taxon>Chrysomeloidea</taxon>
        <taxon>Chrysomelidae</taxon>
        <taxon>Bruchinae</taxon>
        <taxon>Bruchini</taxon>
        <taxon>Acanthoscelides</taxon>
    </lineage>
</organism>
<accession>A0A9P0KVB8</accession>
<comment type="caution">
    <text evidence="1">The sequence shown here is derived from an EMBL/GenBank/DDBJ whole genome shotgun (WGS) entry which is preliminary data.</text>
</comment>
<dbReference type="Proteomes" id="UP001152888">
    <property type="component" value="Unassembled WGS sequence"/>
</dbReference>
<protein>
    <submittedName>
        <fullName evidence="1">Uncharacterized protein</fullName>
    </submittedName>
</protein>
<proteinExistence type="predicted"/>